<feature type="region of interest" description="Disordered" evidence="1">
    <location>
        <begin position="22"/>
        <end position="47"/>
    </location>
</feature>
<sequence>MLIIVPEQVPGYAKVGNQLQTTERGSPMDQVPGTQPPNTNPKDFGSKNLQTLPLFEVLFRCRSSGSCQSYSWSPSSCETISKQRPIEVLLSSRHSHSILFVLSPCRACWSAIAKI</sequence>
<reference evidence="2" key="1">
    <citation type="submission" date="2020-07" db="EMBL/GenBank/DDBJ databases">
        <authorList>
            <person name="Lin J."/>
        </authorList>
    </citation>
    <scope>NUCLEOTIDE SEQUENCE</scope>
</reference>
<organism evidence="2">
    <name type="scientific">Ananas comosus var. bracteatus</name>
    <name type="common">red pineapple</name>
    <dbReference type="NCBI Taxonomy" id="296719"/>
    <lineage>
        <taxon>Eukaryota</taxon>
        <taxon>Viridiplantae</taxon>
        <taxon>Streptophyta</taxon>
        <taxon>Embryophyta</taxon>
        <taxon>Tracheophyta</taxon>
        <taxon>Spermatophyta</taxon>
        <taxon>Magnoliopsida</taxon>
        <taxon>Liliopsida</taxon>
        <taxon>Poales</taxon>
        <taxon>Bromeliaceae</taxon>
        <taxon>Bromelioideae</taxon>
        <taxon>Ananas</taxon>
    </lineage>
</organism>
<accession>A0A6V7PZ15</accession>
<evidence type="ECO:0000313" key="2">
    <source>
        <dbReference type="EMBL" id="CAD1835917.1"/>
    </source>
</evidence>
<gene>
    <name evidence="2" type="ORF">CB5_LOCUS19128</name>
</gene>
<name>A0A6V7PZ15_ANACO</name>
<dbReference type="AlphaFoldDB" id="A0A6V7PZ15"/>
<dbReference type="EMBL" id="LR862153">
    <property type="protein sequence ID" value="CAD1835917.1"/>
    <property type="molecule type" value="Genomic_DNA"/>
</dbReference>
<proteinExistence type="predicted"/>
<evidence type="ECO:0000256" key="1">
    <source>
        <dbReference type="SAM" id="MobiDB-lite"/>
    </source>
</evidence>
<protein>
    <submittedName>
        <fullName evidence="2">Uncharacterized protein</fullName>
    </submittedName>
</protein>